<dbReference type="Proteomes" id="UP001165667">
    <property type="component" value="Unassembled WGS sequence"/>
</dbReference>
<comment type="caution">
    <text evidence="1">The sequence shown here is derived from an EMBL/GenBank/DDBJ whole genome shotgun (WGS) entry which is preliminary data.</text>
</comment>
<evidence type="ECO:0000313" key="1">
    <source>
        <dbReference type="EMBL" id="MCW6509920.1"/>
    </source>
</evidence>
<protein>
    <submittedName>
        <fullName evidence="1">Uncharacterized protein</fullName>
    </submittedName>
</protein>
<accession>A0AA42CP02</accession>
<organism evidence="1 2">
    <name type="scientific">Lichenifustis flavocetrariae</name>
    <dbReference type="NCBI Taxonomy" id="2949735"/>
    <lineage>
        <taxon>Bacteria</taxon>
        <taxon>Pseudomonadati</taxon>
        <taxon>Pseudomonadota</taxon>
        <taxon>Alphaproteobacteria</taxon>
        <taxon>Hyphomicrobiales</taxon>
        <taxon>Lichenihabitantaceae</taxon>
        <taxon>Lichenifustis</taxon>
    </lineage>
</organism>
<evidence type="ECO:0000313" key="2">
    <source>
        <dbReference type="Proteomes" id="UP001165667"/>
    </source>
</evidence>
<gene>
    <name evidence="1" type="ORF">M8523_18025</name>
</gene>
<keyword evidence="2" id="KW-1185">Reference proteome</keyword>
<name>A0AA42CP02_9HYPH</name>
<proteinExistence type="predicted"/>
<dbReference type="AlphaFoldDB" id="A0AA42CP02"/>
<reference evidence="1" key="1">
    <citation type="submission" date="2022-05" db="EMBL/GenBank/DDBJ databases">
        <authorList>
            <person name="Pankratov T."/>
        </authorList>
    </citation>
    <scope>NUCLEOTIDE SEQUENCE</scope>
    <source>
        <strain evidence="1">BP6-180914</strain>
    </source>
</reference>
<sequence length="72" mass="8358">MSDVIWVGLGDRKSIGIPASTRRRDSEGMAVWEDFGQHRFAWVPKKCRNGKVRWLKTLEQHRDGSYTLGRLN</sequence>
<dbReference type="EMBL" id="JAMOIM010000012">
    <property type="protein sequence ID" value="MCW6509920.1"/>
    <property type="molecule type" value="Genomic_DNA"/>
</dbReference>
<dbReference type="RefSeq" id="WP_282586292.1">
    <property type="nucleotide sequence ID" value="NZ_JAMOIM010000012.1"/>
</dbReference>